<feature type="compositionally biased region" description="Polar residues" evidence="1">
    <location>
        <begin position="1"/>
        <end position="13"/>
    </location>
</feature>
<reference evidence="2 3" key="1">
    <citation type="submission" date="2019-09" db="EMBL/GenBank/DDBJ databases">
        <title>A chromosome-level genome assembly of the Chinese tupelo Nyssa sinensis.</title>
        <authorList>
            <person name="Yang X."/>
            <person name="Kang M."/>
            <person name="Yang Y."/>
            <person name="Xiong H."/>
            <person name="Wang M."/>
            <person name="Zhang Z."/>
            <person name="Wang Z."/>
            <person name="Wu H."/>
            <person name="Ma T."/>
            <person name="Liu J."/>
            <person name="Xi Z."/>
        </authorList>
    </citation>
    <scope>NUCLEOTIDE SEQUENCE [LARGE SCALE GENOMIC DNA]</scope>
    <source>
        <strain evidence="2">J267</strain>
        <tissue evidence="2">Leaf</tissue>
    </source>
</reference>
<evidence type="ECO:0000313" key="2">
    <source>
        <dbReference type="EMBL" id="KAA8529163.1"/>
    </source>
</evidence>
<feature type="region of interest" description="Disordered" evidence="1">
    <location>
        <begin position="1"/>
        <end position="59"/>
    </location>
</feature>
<protein>
    <submittedName>
        <fullName evidence="2">Uncharacterized protein</fullName>
    </submittedName>
</protein>
<dbReference type="AlphaFoldDB" id="A0A5J5ADV8"/>
<name>A0A5J5ADV8_9ASTE</name>
<keyword evidence="3" id="KW-1185">Reference proteome</keyword>
<sequence length="130" mass="14786">MGHTSGTWEPTQTDNRRPGRWAREENRSDGPDLDRSHDSHFPPFLPFSQNPRQTSASLLPSPSARLYYSISIELRSRESLSFVRCFLRSSERRPQTTIGVFYIHLNPVGCLHHISCGTGFTERGVKEVSV</sequence>
<dbReference type="EMBL" id="CM018044">
    <property type="protein sequence ID" value="KAA8529163.1"/>
    <property type="molecule type" value="Genomic_DNA"/>
</dbReference>
<evidence type="ECO:0000313" key="3">
    <source>
        <dbReference type="Proteomes" id="UP000325577"/>
    </source>
</evidence>
<dbReference type="Proteomes" id="UP000325577">
    <property type="component" value="Linkage Group LG20"/>
</dbReference>
<feature type="compositionally biased region" description="Basic and acidic residues" evidence="1">
    <location>
        <begin position="14"/>
        <end position="40"/>
    </location>
</feature>
<accession>A0A5J5ADV8</accession>
<evidence type="ECO:0000256" key="1">
    <source>
        <dbReference type="SAM" id="MobiDB-lite"/>
    </source>
</evidence>
<gene>
    <name evidence="2" type="ORF">F0562_034038</name>
</gene>
<organism evidence="2 3">
    <name type="scientific">Nyssa sinensis</name>
    <dbReference type="NCBI Taxonomy" id="561372"/>
    <lineage>
        <taxon>Eukaryota</taxon>
        <taxon>Viridiplantae</taxon>
        <taxon>Streptophyta</taxon>
        <taxon>Embryophyta</taxon>
        <taxon>Tracheophyta</taxon>
        <taxon>Spermatophyta</taxon>
        <taxon>Magnoliopsida</taxon>
        <taxon>eudicotyledons</taxon>
        <taxon>Gunneridae</taxon>
        <taxon>Pentapetalae</taxon>
        <taxon>asterids</taxon>
        <taxon>Cornales</taxon>
        <taxon>Nyssaceae</taxon>
        <taxon>Nyssa</taxon>
    </lineage>
</organism>
<proteinExistence type="predicted"/>